<organism evidence="1 2">
    <name type="scientific">Sphingomonas turrisvirgatae</name>
    <dbReference type="NCBI Taxonomy" id="1888892"/>
    <lineage>
        <taxon>Bacteria</taxon>
        <taxon>Pseudomonadati</taxon>
        <taxon>Pseudomonadota</taxon>
        <taxon>Alphaproteobacteria</taxon>
        <taxon>Sphingomonadales</taxon>
        <taxon>Sphingomonadaceae</taxon>
        <taxon>Sphingomonas</taxon>
    </lineage>
</organism>
<dbReference type="AlphaFoldDB" id="A0A1E3M0R2"/>
<keyword evidence="2" id="KW-1185">Reference proteome</keyword>
<dbReference type="SUPFAM" id="SSF52540">
    <property type="entry name" value="P-loop containing nucleoside triphosphate hydrolases"/>
    <property type="match status" value="1"/>
</dbReference>
<dbReference type="EMBL" id="MDDS01000003">
    <property type="protein sequence ID" value="ODP39687.1"/>
    <property type="molecule type" value="Genomic_DNA"/>
</dbReference>
<dbReference type="Pfam" id="PF05621">
    <property type="entry name" value="TniB"/>
    <property type="match status" value="1"/>
</dbReference>
<accession>A0A1E3M0R2</accession>
<gene>
    <name evidence="1" type="ORF">BFL28_08635</name>
</gene>
<dbReference type="Proteomes" id="UP000094487">
    <property type="component" value="Unassembled WGS sequence"/>
</dbReference>
<dbReference type="InterPro" id="IPR008868">
    <property type="entry name" value="TniB"/>
</dbReference>
<evidence type="ECO:0000313" key="2">
    <source>
        <dbReference type="Proteomes" id="UP000094487"/>
    </source>
</evidence>
<name>A0A1E3M0R2_9SPHN</name>
<dbReference type="Gene3D" id="3.40.50.300">
    <property type="entry name" value="P-loop containing nucleotide triphosphate hydrolases"/>
    <property type="match status" value="1"/>
</dbReference>
<reference evidence="1 2" key="1">
    <citation type="submission" date="2016-08" db="EMBL/GenBank/DDBJ databases">
        <title>Draft genome of the agarase producing Sphingomonas sp. MCT13.</title>
        <authorList>
            <person name="D'Andrea M.M."/>
            <person name="Rossolini G.M."/>
            <person name="Thaller M.C."/>
        </authorList>
    </citation>
    <scope>NUCLEOTIDE SEQUENCE [LARGE SCALE GENOMIC DNA]</scope>
    <source>
        <strain evidence="1 2">MCT13</strain>
    </source>
</reference>
<evidence type="ECO:0000313" key="1">
    <source>
        <dbReference type="EMBL" id="ODP39687.1"/>
    </source>
</evidence>
<dbReference type="STRING" id="1888892.BFL28_08635"/>
<sequence length="311" mass="34693">MESKENAASRVNWDVVSDAKRREALNGIFVPRELTTDFVDAMQELRLGCKEGAEAMCLVIVGEKGVGKSAFLKIYAAENPRETIEEDNVVTITRPVVYVSFPPSPTLKGSAEVFLAALAGKSSMRGSRTALTQRIKELLVDLRTELVIADEFQHVREEGAKGKSAVADWLKDILKTTNVPFVLSGMPETVQIIEADDQLYSLCEEPVEITKYDWEDAASRKAWRAILAKIDMQMPFNERSNLAEEETAFNLFVCCDGNLRRLRALLKIAVCRAIRNKGKVVVWDDLAAGYHRLPKLVGVKGNPFDRNGLFK</sequence>
<protein>
    <recommendedName>
        <fullName evidence="3">AAA+ ATPase domain-containing protein</fullName>
    </recommendedName>
</protein>
<proteinExistence type="predicted"/>
<dbReference type="RefSeq" id="WP_069318644.1">
    <property type="nucleotide sequence ID" value="NZ_MDDS01000003.1"/>
</dbReference>
<evidence type="ECO:0008006" key="3">
    <source>
        <dbReference type="Google" id="ProtNLM"/>
    </source>
</evidence>
<dbReference type="InterPro" id="IPR027417">
    <property type="entry name" value="P-loop_NTPase"/>
</dbReference>
<comment type="caution">
    <text evidence="1">The sequence shown here is derived from an EMBL/GenBank/DDBJ whole genome shotgun (WGS) entry which is preliminary data.</text>
</comment>